<organism evidence="4 5">
    <name type="scientific">Glarea lozoyensis (strain ATCC 20868 / MF5171)</name>
    <dbReference type="NCBI Taxonomy" id="1116229"/>
    <lineage>
        <taxon>Eukaryota</taxon>
        <taxon>Fungi</taxon>
        <taxon>Dikarya</taxon>
        <taxon>Ascomycota</taxon>
        <taxon>Pezizomycotina</taxon>
        <taxon>Leotiomycetes</taxon>
        <taxon>Helotiales</taxon>
        <taxon>Helotiaceae</taxon>
        <taxon>Glarea</taxon>
    </lineage>
</organism>
<dbReference type="GO" id="GO:0055088">
    <property type="term" value="P:lipid homeostasis"/>
    <property type="evidence" value="ECO:0007669"/>
    <property type="project" value="InterPro"/>
</dbReference>
<keyword evidence="2" id="KW-0812">Transmembrane</keyword>
<protein>
    <recommendedName>
        <fullName evidence="3">Brl1/Brr6 domain-containing protein</fullName>
    </recommendedName>
</protein>
<feature type="transmembrane region" description="Helical" evidence="2">
    <location>
        <begin position="216"/>
        <end position="240"/>
    </location>
</feature>
<dbReference type="Pfam" id="PF10104">
    <property type="entry name" value="Brr6_like_C_C"/>
    <property type="match status" value="1"/>
</dbReference>
<dbReference type="OMA" id="HPHIPRI"/>
<feature type="region of interest" description="Disordered" evidence="1">
    <location>
        <begin position="166"/>
        <end position="193"/>
    </location>
</feature>
<keyword evidence="5" id="KW-1185">Reference proteome</keyword>
<feature type="domain" description="Brl1/Brr6" evidence="3">
    <location>
        <begin position="216"/>
        <end position="349"/>
    </location>
</feature>
<dbReference type="OrthoDB" id="5961at2759"/>
<evidence type="ECO:0000256" key="2">
    <source>
        <dbReference type="SAM" id="Phobius"/>
    </source>
</evidence>
<dbReference type="InterPro" id="IPR018767">
    <property type="entry name" value="Brl1/Brr6_dom"/>
</dbReference>
<keyword evidence="2" id="KW-0472">Membrane</keyword>
<dbReference type="RefSeq" id="XP_008076351.1">
    <property type="nucleotide sequence ID" value="XM_008078160.1"/>
</dbReference>
<dbReference type="PANTHER" id="PTHR28136">
    <property type="entry name" value="NUCLEUS EXPORT PROTEIN BRR6"/>
    <property type="match status" value="1"/>
</dbReference>
<evidence type="ECO:0000256" key="1">
    <source>
        <dbReference type="SAM" id="MobiDB-lite"/>
    </source>
</evidence>
<feature type="region of interest" description="Disordered" evidence="1">
    <location>
        <begin position="394"/>
        <end position="419"/>
    </location>
</feature>
<dbReference type="PANTHER" id="PTHR28136:SF1">
    <property type="entry name" value="NUCLEUS EXPORT PROTEIN BRL1"/>
    <property type="match status" value="1"/>
</dbReference>
<dbReference type="eggNOG" id="KOG4503">
    <property type="taxonomic scope" value="Eukaryota"/>
</dbReference>
<dbReference type="GO" id="GO:0006998">
    <property type="term" value="P:nuclear envelope organization"/>
    <property type="evidence" value="ECO:0007669"/>
    <property type="project" value="InterPro"/>
</dbReference>
<dbReference type="HOGENOM" id="CLU_040960_0_0_1"/>
<sequence>MYNGIHGQKRSHESPMDWEWQTANGPSDPNSPFPQFKPHQGRKPTFESASSSSSFVNAKSTPAPQFRNPSFTTPRKPFDPELFSEASGAESSPADNADLEDTPEINKINTAMAVLQSPSEKKPIFGRYGRGFLGSSPGRADLRRGKLANTITHKLRKRRRIDRETQAIGVYSESDSESGESKQRNKKGRTPEIPQQGWFSSLLTGIESRPQLPNVLATYIQFFTNGFFFLVTVFGVWTAFSAIKADVDKAAQESIARASEEIGQCARDYVDNRCGYDQRVPSLKQICSDWEVCMGRDANQVGRARVSASVLAGIINNFVEPISYKAMIFLVAAITVVVLVNNMAFGSFRAKHTHHVPNAAQYFPPPPPVPQNYDWSVPTPRHNVGFDRWGDDVKAILPSQTPSGRRSPSKGLRSPSKEY</sequence>
<evidence type="ECO:0000313" key="4">
    <source>
        <dbReference type="EMBL" id="EPE37036.1"/>
    </source>
</evidence>
<dbReference type="KEGG" id="glz:GLAREA_09199"/>
<gene>
    <name evidence="4" type="ORF">GLAREA_09199</name>
</gene>
<dbReference type="Proteomes" id="UP000016922">
    <property type="component" value="Unassembled WGS sequence"/>
</dbReference>
<dbReference type="STRING" id="1116229.S3DYL7"/>
<dbReference type="GeneID" id="19468247"/>
<name>S3DYL7_GLAL2</name>
<evidence type="ECO:0000313" key="5">
    <source>
        <dbReference type="Proteomes" id="UP000016922"/>
    </source>
</evidence>
<dbReference type="GO" id="GO:0031965">
    <property type="term" value="C:nuclear membrane"/>
    <property type="evidence" value="ECO:0007669"/>
    <property type="project" value="InterPro"/>
</dbReference>
<feature type="region of interest" description="Disordered" evidence="1">
    <location>
        <begin position="1"/>
        <end position="100"/>
    </location>
</feature>
<feature type="transmembrane region" description="Helical" evidence="2">
    <location>
        <begin position="326"/>
        <end position="345"/>
    </location>
</feature>
<dbReference type="AlphaFoldDB" id="S3DYL7"/>
<dbReference type="SMART" id="SM01042">
    <property type="entry name" value="Brr6_like_C_C"/>
    <property type="match status" value="1"/>
</dbReference>
<keyword evidence="2" id="KW-1133">Transmembrane helix</keyword>
<feature type="compositionally biased region" description="Polar residues" evidence="1">
    <location>
        <begin position="21"/>
        <end position="30"/>
    </location>
</feature>
<accession>S3DYL7</accession>
<feature type="compositionally biased region" description="Polar residues" evidence="1">
    <location>
        <begin position="55"/>
        <end position="73"/>
    </location>
</feature>
<dbReference type="InterPro" id="IPR040202">
    <property type="entry name" value="Brl1/Brr6"/>
</dbReference>
<reference evidence="4 5" key="1">
    <citation type="journal article" date="2013" name="BMC Genomics">
        <title>Genomics-driven discovery of the pneumocandin biosynthetic gene cluster in the fungus Glarea lozoyensis.</title>
        <authorList>
            <person name="Chen L."/>
            <person name="Yue Q."/>
            <person name="Zhang X."/>
            <person name="Xiang M."/>
            <person name="Wang C."/>
            <person name="Li S."/>
            <person name="Che Y."/>
            <person name="Ortiz-Lopez F.J."/>
            <person name="Bills G.F."/>
            <person name="Liu X."/>
            <person name="An Z."/>
        </authorList>
    </citation>
    <scope>NUCLEOTIDE SEQUENCE [LARGE SCALE GENOMIC DNA]</scope>
    <source>
        <strain evidence="5">ATCC 20868 / MF5171</strain>
    </source>
</reference>
<proteinExistence type="predicted"/>
<dbReference type="EMBL" id="KE145352">
    <property type="protein sequence ID" value="EPE37036.1"/>
    <property type="molecule type" value="Genomic_DNA"/>
</dbReference>
<evidence type="ECO:0000259" key="3">
    <source>
        <dbReference type="SMART" id="SM01042"/>
    </source>
</evidence>